<proteinExistence type="predicted"/>
<keyword evidence="1" id="KW-0560">Oxidoreductase</keyword>
<dbReference type="EMBL" id="ASHM01002442">
    <property type="protein sequence ID" value="PNY08327.1"/>
    <property type="molecule type" value="Genomic_DNA"/>
</dbReference>
<accession>A0A2K3NZ73</accession>
<keyword evidence="1" id="KW-0503">Monooxygenase</keyword>
<sequence length="101" mass="11517">MRGVARNKKIRLGFLMIWHATLWCIWRARNNAIFANGSFTPKAIVDDIKVLSWKWCLARTKISPCMFEAPRSGCCAVVSLHGPFLCFRRSLFLVMGLVAML</sequence>
<evidence type="ECO:0000313" key="2">
    <source>
        <dbReference type="Proteomes" id="UP000236291"/>
    </source>
</evidence>
<organism evidence="1 2">
    <name type="scientific">Trifolium pratense</name>
    <name type="common">Red clover</name>
    <dbReference type="NCBI Taxonomy" id="57577"/>
    <lineage>
        <taxon>Eukaryota</taxon>
        <taxon>Viridiplantae</taxon>
        <taxon>Streptophyta</taxon>
        <taxon>Embryophyta</taxon>
        <taxon>Tracheophyta</taxon>
        <taxon>Spermatophyta</taxon>
        <taxon>Magnoliopsida</taxon>
        <taxon>eudicotyledons</taxon>
        <taxon>Gunneridae</taxon>
        <taxon>Pentapetalae</taxon>
        <taxon>rosids</taxon>
        <taxon>fabids</taxon>
        <taxon>Fabales</taxon>
        <taxon>Fabaceae</taxon>
        <taxon>Papilionoideae</taxon>
        <taxon>50 kb inversion clade</taxon>
        <taxon>NPAAA clade</taxon>
        <taxon>Hologalegina</taxon>
        <taxon>IRL clade</taxon>
        <taxon>Trifolieae</taxon>
        <taxon>Trifolium</taxon>
    </lineage>
</organism>
<gene>
    <name evidence="1" type="ORF">L195_g004847</name>
</gene>
<reference evidence="1 2" key="2">
    <citation type="journal article" date="2017" name="Front. Plant Sci.">
        <title>Gene Classification and Mining of Molecular Markers Useful in Red Clover (Trifolium pratense) Breeding.</title>
        <authorList>
            <person name="Istvanek J."/>
            <person name="Dluhosova J."/>
            <person name="Dluhos P."/>
            <person name="Patkova L."/>
            <person name="Nedelnik J."/>
            <person name="Repkova J."/>
        </authorList>
    </citation>
    <scope>NUCLEOTIDE SEQUENCE [LARGE SCALE GENOMIC DNA]</scope>
    <source>
        <strain evidence="2">cv. Tatra</strain>
        <tissue evidence="1">Young leaves</tissue>
    </source>
</reference>
<protein>
    <submittedName>
        <fullName evidence="1">Ubiquinone biosynthesis monooxygenase COQ6</fullName>
    </submittedName>
</protein>
<dbReference type="GO" id="GO:0004497">
    <property type="term" value="F:monooxygenase activity"/>
    <property type="evidence" value="ECO:0007669"/>
    <property type="project" value="UniProtKB-KW"/>
</dbReference>
<name>A0A2K3NZ73_TRIPR</name>
<dbReference type="Proteomes" id="UP000236291">
    <property type="component" value="Unassembled WGS sequence"/>
</dbReference>
<reference evidence="1 2" key="1">
    <citation type="journal article" date="2014" name="Am. J. Bot.">
        <title>Genome assembly and annotation for red clover (Trifolium pratense; Fabaceae).</title>
        <authorList>
            <person name="Istvanek J."/>
            <person name="Jaros M."/>
            <person name="Krenek A."/>
            <person name="Repkova J."/>
        </authorList>
    </citation>
    <scope>NUCLEOTIDE SEQUENCE [LARGE SCALE GENOMIC DNA]</scope>
    <source>
        <strain evidence="2">cv. Tatra</strain>
        <tissue evidence="1">Young leaves</tissue>
    </source>
</reference>
<keyword evidence="1" id="KW-0830">Ubiquinone</keyword>
<evidence type="ECO:0000313" key="1">
    <source>
        <dbReference type="EMBL" id="PNY08327.1"/>
    </source>
</evidence>
<dbReference type="AlphaFoldDB" id="A0A2K3NZ73"/>
<comment type="caution">
    <text evidence="1">The sequence shown here is derived from an EMBL/GenBank/DDBJ whole genome shotgun (WGS) entry which is preliminary data.</text>
</comment>